<reference evidence="11" key="1">
    <citation type="submission" date="2015-04" db="UniProtKB">
        <authorList>
            <consortium name="EnsemblPlants"/>
        </authorList>
    </citation>
    <scope>IDENTIFICATION</scope>
    <source>
        <strain evidence="11">SL10</strain>
    </source>
</reference>
<keyword evidence="5 8" id="KW-0863">Zinc-finger</keyword>
<keyword evidence="3" id="KW-0808">Transferase</keyword>
<comment type="catalytic activity">
    <reaction evidence="1">
        <text>S-ubiquitinyl-[E2 ubiquitin-conjugating enzyme]-L-cysteine + [acceptor protein]-L-lysine = [E2 ubiquitin-conjugating enzyme]-L-cysteine + N(6)-ubiquitinyl-[acceptor protein]-L-lysine.</text>
        <dbReference type="EC" id="2.3.2.27"/>
    </reaction>
</comment>
<organism evidence="11">
    <name type="scientific">Oryza nivara</name>
    <name type="common">Indian wild rice</name>
    <name type="synonym">Oryza sativa f. spontanea</name>
    <dbReference type="NCBI Taxonomy" id="4536"/>
    <lineage>
        <taxon>Eukaryota</taxon>
        <taxon>Viridiplantae</taxon>
        <taxon>Streptophyta</taxon>
        <taxon>Embryophyta</taxon>
        <taxon>Tracheophyta</taxon>
        <taxon>Spermatophyta</taxon>
        <taxon>Magnoliopsida</taxon>
        <taxon>Liliopsida</taxon>
        <taxon>Poales</taxon>
        <taxon>Poaceae</taxon>
        <taxon>BOP clade</taxon>
        <taxon>Oryzoideae</taxon>
        <taxon>Oryzeae</taxon>
        <taxon>Oryzinae</taxon>
        <taxon>Oryza</taxon>
    </lineage>
</organism>
<dbReference type="AlphaFoldDB" id="A0A0E0FGJ9"/>
<evidence type="ECO:0000256" key="7">
    <source>
        <dbReference type="ARBA" id="ARBA00022833"/>
    </source>
</evidence>
<protein>
    <recommendedName>
        <fullName evidence="2">RING-type E3 ubiquitin transferase</fullName>
        <ecNumber evidence="2">2.3.2.27</ecNumber>
    </recommendedName>
</protein>
<evidence type="ECO:0000313" key="12">
    <source>
        <dbReference type="Proteomes" id="UP000006591"/>
    </source>
</evidence>
<dbReference type="PANTHER" id="PTHR22937">
    <property type="entry name" value="E3 UBIQUITIN-PROTEIN LIGASE RNF165"/>
    <property type="match status" value="1"/>
</dbReference>
<reference evidence="11" key="2">
    <citation type="submission" date="2018-04" db="EMBL/GenBank/DDBJ databases">
        <title>OnivRS2 (Oryza nivara Reference Sequence Version 2).</title>
        <authorList>
            <person name="Zhang J."/>
            <person name="Kudrna D."/>
            <person name="Lee S."/>
            <person name="Talag J."/>
            <person name="Rajasekar S."/>
            <person name="Welchert J."/>
            <person name="Hsing Y.-I."/>
            <person name="Wing R.A."/>
        </authorList>
    </citation>
    <scope>NUCLEOTIDE SEQUENCE [LARGE SCALE GENOMIC DNA]</scope>
</reference>
<dbReference type="EnsemblPlants" id="ONIVA01G04350.4">
    <property type="protein sequence ID" value="ONIVA01G04350.4"/>
    <property type="gene ID" value="ONIVA01G04350"/>
</dbReference>
<evidence type="ECO:0000256" key="4">
    <source>
        <dbReference type="ARBA" id="ARBA00022723"/>
    </source>
</evidence>
<accession>A0A0E0FGJ9</accession>
<feature type="region of interest" description="Disordered" evidence="9">
    <location>
        <begin position="1"/>
        <end position="20"/>
    </location>
</feature>
<feature type="compositionally biased region" description="Basic and acidic residues" evidence="9">
    <location>
        <begin position="40"/>
        <end position="51"/>
    </location>
</feature>
<dbReference type="InterPro" id="IPR045191">
    <property type="entry name" value="MBR1/2-like"/>
</dbReference>
<dbReference type="Pfam" id="PF13639">
    <property type="entry name" value="zf-RING_2"/>
    <property type="match status" value="1"/>
</dbReference>
<evidence type="ECO:0000256" key="2">
    <source>
        <dbReference type="ARBA" id="ARBA00012483"/>
    </source>
</evidence>
<dbReference type="Gramene" id="ONIVA01G04350.4">
    <property type="protein sequence ID" value="ONIVA01G04350.4"/>
    <property type="gene ID" value="ONIVA01G04350"/>
</dbReference>
<dbReference type="CDD" id="cd16469">
    <property type="entry name" value="RING-H2_RNF24-like"/>
    <property type="match status" value="1"/>
</dbReference>
<keyword evidence="6" id="KW-0833">Ubl conjugation pathway</keyword>
<dbReference type="Gene3D" id="3.30.40.10">
    <property type="entry name" value="Zinc/RING finger domain, C3HC4 (zinc finger)"/>
    <property type="match status" value="1"/>
</dbReference>
<feature type="compositionally biased region" description="Polar residues" evidence="9">
    <location>
        <begin position="250"/>
        <end position="269"/>
    </location>
</feature>
<dbReference type="InterPro" id="IPR001841">
    <property type="entry name" value="Znf_RING"/>
</dbReference>
<evidence type="ECO:0000256" key="9">
    <source>
        <dbReference type="SAM" id="MobiDB-lite"/>
    </source>
</evidence>
<evidence type="ECO:0000256" key="6">
    <source>
        <dbReference type="ARBA" id="ARBA00022786"/>
    </source>
</evidence>
<evidence type="ECO:0000313" key="11">
    <source>
        <dbReference type="EnsemblPlants" id="ONIVA01G04350.4"/>
    </source>
</evidence>
<dbReference type="GO" id="GO:0008270">
    <property type="term" value="F:zinc ion binding"/>
    <property type="evidence" value="ECO:0007669"/>
    <property type="project" value="UniProtKB-KW"/>
</dbReference>
<feature type="domain" description="RING-type" evidence="10">
    <location>
        <begin position="491"/>
        <end position="532"/>
    </location>
</feature>
<name>A0A0E0FGJ9_ORYNI</name>
<dbReference type="eggNOG" id="KOG0800">
    <property type="taxonomic scope" value="Eukaryota"/>
</dbReference>
<dbReference type="Proteomes" id="UP000006591">
    <property type="component" value="Chromosome 1"/>
</dbReference>
<dbReference type="SUPFAM" id="SSF57850">
    <property type="entry name" value="RING/U-box"/>
    <property type="match status" value="1"/>
</dbReference>
<feature type="region of interest" description="Disordered" evidence="9">
    <location>
        <begin position="243"/>
        <end position="269"/>
    </location>
</feature>
<feature type="region of interest" description="Disordered" evidence="9">
    <location>
        <begin position="28"/>
        <end position="51"/>
    </location>
</feature>
<dbReference type="InterPro" id="IPR013083">
    <property type="entry name" value="Znf_RING/FYVE/PHD"/>
</dbReference>
<evidence type="ECO:0000256" key="8">
    <source>
        <dbReference type="PROSITE-ProRule" id="PRU00175"/>
    </source>
</evidence>
<dbReference type="SMART" id="SM00184">
    <property type="entry name" value="RING"/>
    <property type="match status" value="1"/>
</dbReference>
<dbReference type="GO" id="GO:0061630">
    <property type="term" value="F:ubiquitin protein ligase activity"/>
    <property type="evidence" value="ECO:0007669"/>
    <property type="project" value="UniProtKB-EC"/>
</dbReference>
<keyword evidence="12" id="KW-1185">Reference proteome</keyword>
<evidence type="ECO:0000256" key="3">
    <source>
        <dbReference type="ARBA" id="ARBA00022679"/>
    </source>
</evidence>
<dbReference type="PROSITE" id="PS50089">
    <property type="entry name" value="ZF_RING_2"/>
    <property type="match status" value="1"/>
</dbReference>
<feature type="compositionally biased region" description="Low complexity" evidence="9">
    <location>
        <begin position="28"/>
        <end position="37"/>
    </location>
</feature>
<evidence type="ECO:0000256" key="1">
    <source>
        <dbReference type="ARBA" id="ARBA00000900"/>
    </source>
</evidence>
<evidence type="ECO:0000256" key="5">
    <source>
        <dbReference type="ARBA" id="ARBA00022771"/>
    </source>
</evidence>
<keyword evidence="4" id="KW-0479">Metal-binding</keyword>
<dbReference type="STRING" id="4536.A0A0E0FGJ9"/>
<keyword evidence="7" id="KW-0862">Zinc</keyword>
<proteinExistence type="predicted"/>
<sequence length="536" mass="58882">MRFRFSAPDSYLSTPPISSSSINTRALSIPISSSSPSTPHRTDKYSTRERERENFNFRRKLWPRQKLFVHAGNDAALKIGPSYHGNVAIRSNDLPSSSRVAQYSGHRVKNTGTLHNSYVHYPAGSSGGHVSYNPQTEPVITYPHRSEGEFARGSSQIDNRTAAVKRKNPVIYPEYSINGDGYCAGSSSSTQFSNYPQPAPFSESLHRQMPPSVGPINWNDQSLVNQEGSQRNVRARHNFNNISLEPRPVHSTSNVSQSTSMKRNGPSFSTRMRTMPSGASGMHSGEMPYTMGSSNSSVPVPTLQGSSSSAIFASGVFAPRHVHGDTVPSYIHLPSVASSSSTAIPHEVIIPSYQPATSATTSTPMRASQPLPVRAVASSRHARNVLIGHANSGRNRRARSSYYGIQPLMIDAQQLIMMQQFALRESREAQDPHRAMRLDIDNMSYEDLLALGESIGNVCTGLVDEKISGCVREVIYCSSDEQQNDQDDGKCAICLEEYKDNSLLGILKCNHDFHTDCVKKWLKEKNSCPICKSAAA</sequence>
<evidence type="ECO:0000259" key="10">
    <source>
        <dbReference type="PROSITE" id="PS50089"/>
    </source>
</evidence>
<dbReference type="PANTHER" id="PTHR22937:SF223">
    <property type="entry name" value="RING-TYPE E3 UBIQUITIN TRANSFERASE"/>
    <property type="match status" value="1"/>
</dbReference>
<dbReference type="EC" id="2.3.2.27" evidence="2"/>